<dbReference type="Proteomes" id="UP000296216">
    <property type="component" value="Plasmid pHSAL1"/>
</dbReference>
<dbReference type="InterPro" id="IPR058411">
    <property type="entry name" value="DUF8098"/>
</dbReference>
<evidence type="ECO:0000313" key="5">
    <source>
        <dbReference type="Proteomes" id="UP000296216"/>
    </source>
</evidence>
<evidence type="ECO:0000313" key="3">
    <source>
        <dbReference type="EMBL" id="QCC46176.1"/>
    </source>
</evidence>
<proteinExistence type="predicted"/>
<geneLocation type="plasmid" evidence="5">
    <name>phsal1</name>
</geneLocation>
<dbReference type="EMBL" id="VRYN01000013">
    <property type="protein sequence ID" value="TYO74585.1"/>
    <property type="molecule type" value="Genomic_DNA"/>
</dbReference>
<evidence type="ECO:0000259" key="1">
    <source>
        <dbReference type="Pfam" id="PF26400"/>
    </source>
</evidence>
<gene>
    <name evidence="4" type="ORF">APQ99_02286</name>
    <name evidence="2" type="ORF">HBSAL_12680</name>
    <name evidence="3" type="ORF">HBSAL_13370</name>
</gene>
<dbReference type="Proteomes" id="UP000323075">
    <property type="component" value="Unassembled WGS sequence"/>
</dbReference>
<keyword evidence="2" id="KW-0614">Plasmid</keyword>
<geneLocation type="plasmid" evidence="5">
    <name>phsal2</name>
</geneLocation>
<dbReference type="RefSeq" id="WP_136361711.1">
    <property type="nucleotide sequence ID" value="NZ_VRYN01000013.1"/>
</dbReference>
<evidence type="ECO:0000313" key="2">
    <source>
        <dbReference type="EMBL" id="QCC46098.1"/>
    </source>
</evidence>
<evidence type="ECO:0000313" key="4">
    <source>
        <dbReference type="EMBL" id="TYO74585.1"/>
    </source>
</evidence>
<dbReference type="AlphaFoldDB" id="A0A4D6GZ29"/>
<dbReference type="GeneID" id="62883509"/>
<evidence type="ECO:0000313" key="6">
    <source>
        <dbReference type="Proteomes" id="UP000323075"/>
    </source>
</evidence>
<reference evidence="2 5" key="1">
    <citation type="journal article" date="2019" name="Microbiol. Resour. Announc.">
        <title>The Genome Sequence of the Halobacterium salinarum Type Strain Is Closely Related to That of Laboratory Strains NRC-1 and R1.</title>
        <authorList>
            <person name="Pfeiffer F."/>
            <person name="Marchfelder A."/>
            <person name="Habermann B."/>
            <person name="Dyall-Smith M.L."/>
        </authorList>
    </citation>
    <scope>NUCLEOTIDE SEQUENCE [LARGE SCALE GENOMIC DNA]</scope>
    <source>
        <strain evidence="2">91-R6</strain>
        <strain evidence="5">ATCC 33171 / DSM 3754 / JCM 8978 / NBRC 102687 / NCIMB 764 / 91-R6</strain>
        <plasmid evidence="5">phsal1</plasmid>
        <plasmid evidence="5">phsal2</plasmid>
    </source>
</reference>
<accession>A0A4D6GZ29</accession>
<dbReference type="EMBL" id="CP038633">
    <property type="protein sequence ID" value="QCC46176.1"/>
    <property type="molecule type" value="Genomic_DNA"/>
</dbReference>
<reference evidence="4 6" key="2">
    <citation type="submission" date="2019-07" db="EMBL/GenBank/DDBJ databases">
        <title>Genomic Encyclopedia of Archaeal and Bacterial Type Strains, Phase II (KMG-II): from individual species to whole genera.</title>
        <authorList>
            <person name="Goeker M."/>
        </authorList>
    </citation>
    <scope>NUCLEOTIDE SEQUENCE [LARGE SCALE GENOMIC DNA]</scope>
    <source>
        <strain evidence="4 6">DSM 3754</strain>
    </source>
</reference>
<geneLocation type="plasmid" evidence="3">
    <name>pHSAL2</name>
</geneLocation>
<reference evidence="2" key="3">
    <citation type="journal article" name="MicrobiologyOpen">
        <title>Whole-genome comparison between the type strain of Halobacterium salinarum (DSM 3754(T)) and the laboratory strains R1 and NRC-1.</title>
        <authorList>
            <person name="Pfeiffer F."/>
            <person name="Losensky G."/>
            <person name="Marchfelder A."/>
            <person name="Habermann B."/>
            <person name="Dyall-Smith M."/>
        </authorList>
    </citation>
    <scope>NUCLEOTIDE SEQUENCE</scope>
    <source>
        <strain evidence="2">91-R6</strain>
    </source>
</reference>
<organism evidence="2 5">
    <name type="scientific">Halobacterium salinarum (strain ATCC 33171 / DSM 3754 / JCM 8978 / NBRC 102687 / NCIMB 764 / 91-R6)</name>
    <dbReference type="NCBI Taxonomy" id="2597657"/>
    <lineage>
        <taxon>Archaea</taxon>
        <taxon>Methanobacteriati</taxon>
        <taxon>Methanobacteriota</taxon>
        <taxon>Stenosarchaea group</taxon>
        <taxon>Halobacteria</taxon>
        <taxon>Halobacteriales</taxon>
        <taxon>Halobacteriaceae</taxon>
        <taxon>Halobacterium</taxon>
    </lineage>
</organism>
<name>A0A4D6GZ29_HALS9</name>
<feature type="domain" description="DUF8098" evidence="1">
    <location>
        <begin position="112"/>
        <end position="295"/>
    </location>
</feature>
<protein>
    <recommendedName>
        <fullName evidence="1">DUF8098 domain-containing protein</fullName>
    </recommendedName>
</protein>
<geneLocation type="plasmid" evidence="2">
    <name>pHSAL1</name>
</geneLocation>
<dbReference type="Pfam" id="PF26400">
    <property type="entry name" value="DUF8098"/>
    <property type="match status" value="1"/>
</dbReference>
<dbReference type="EMBL" id="CP038632">
    <property type="protein sequence ID" value="QCC46098.1"/>
    <property type="molecule type" value="Genomic_DNA"/>
</dbReference>
<sequence length="348" mass="40106">MSFPSTEVRLIATFKQGLKQAVSDIDGYSWDDVDSITEQKLLLMAIRDHDLDSEVTIQWYADGDMLPELDHGIENAGELAIRDEEGPYPAVQQVAEYYIATEENSESLPTEMSITEVINAETFSWLREYYDQRDGPFQDLYLANIDTHLHLYQCAKACDPEAAVEDFPENLIQPLSERTSEMKRELLRFQVFAGLESYVTQFTKVAETVLDECANRGVAEMDQEQRSEYQKLLQHLDTFYYHGLWKQITRLIAVHTVSGPEDYFERAANWGRVEKTKEKFVEVFSEFAETASEYDIDVDIKEDQLPEVWINRESITKEEFLDWELGQSLPKDAVSSVPEDDPVYDLVG</sequence>
<dbReference type="Proteomes" id="UP000296216">
    <property type="component" value="Plasmid pHSAL2"/>
</dbReference>